<dbReference type="EMBL" id="JASKHM010000014">
    <property type="protein sequence ID" value="MEQ4485270.1"/>
    <property type="molecule type" value="Genomic_DNA"/>
</dbReference>
<dbReference type="Pfam" id="PF10844">
    <property type="entry name" value="DUF2577"/>
    <property type="match status" value="1"/>
</dbReference>
<name>A0ABV1KYY0_9BACL</name>
<organism evidence="1 2">
    <name type="scientific">Cohnella silvisoli</name>
    <dbReference type="NCBI Taxonomy" id="2873699"/>
    <lineage>
        <taxon>Bacteria</taxon>
        <taxon>Bacillati</taxon>
        <taxon>Bacillota</taxon>
        <taxon>Bacilli</taxon>
        <taxon>Bacillales</taxon>
        <taxon>Paenibacillaceae</taxon>
        <taxon>Cohnella</taxon>
    </lineage>
</organism>
<dbReference type="RefSeq" id="WP_232187299.1">
    <property type="nucleotide sequence ID" value="NZ_JAIOAP010000012.1"/>
</dbReference>
<keyword evidence="2" id="KW-1185">Reference proteome</keyword>
<proteinExistence type="predicted"/>
<dbReference type="InterPro" id="IPR022555">
    <property type="entry name" value="DUF2577"/>
</dbReference>
<reference evidence="1 2" key="1">
    <citation type="journal article" date="2023" name="Genome Announc.">
        <title>Pan-Genome Analyses of the Genus Cohnella and Proposal of the Novel Species Cohnella silvisoli sp. nov., Isolated from Forest Soil.</title>
        <authorList>
            <person name="Wang C."/>
            <person name="Mao L."/>
            <person name="Bao G."/>
            <person name="Zhu H."/>
        </authorList>
    </citation>
    <scope>NUCLEOTIDE SEQUENCE [LARGE SCALE GENOMIC DNA]</scope>
    <source>
        <strain evidence="1 2">NL03-T5-1</strain>
    </source>
</reference>
<sequence length="112" mass="11856">MPIEMVEGSGRAKLRSVIQALGGNSGVGIEFATVLAPLPAIRIKVDNCPIEFDADDLVISEHLTQHTRTASISGGAPVDIEYEAALNVNDRISVASVNDGQRYIVIDRIGGV</sequence>
<evidence type="ECO:0000313" key="1">
    <source>
        <dbReference type="EMBL" id="MEQ4485270.1"/>
    </source>
</evidence>
<comment type="caution">
    <text evidence="1">The sequence shown here is derived from an EMBL/GenBank/DDBJ whole genome shotgun (WGS) entry which is preliminary data.</text>
</comment>
<evidence type="ECO:0000313" key="2">
    <source>
        <dbReference type="Proteomes" id="UP001493487"/>
    </source>
</evidence>
<accession>A0ABV1KYY0</accession>
<protein>
    <submittedName>
        <fullName evidence="1">DUF2577 family protein</fullName>
    </submittedName>
</protein>
<gene>
    <name evidence="1" type="ORF">QJS35_23045</name>
</gene>
<dbReference type="Proteomes" id="UP001493487">
    <property type="component" value="Unassembled WGS sequence"/>
</dbReference>